<dbReference type="Gene3D" id="3.30.390.30">
    <property type="match status" value="1"/>
</dbReference>
<sequence>MMVHALNAKNYKGLDSNNNIDVLDYKARFISNEILELLDSAGVIKETITADKIVINTGAHAVIPDIEGIDTTQKIYDSTWLLNIDYHPQELIIIGGGYIALEFASMFANFGTHVTILERGDIIMPREDHEVVNLVIKDLQDKGVTINTNIHTIAFSNVENQAIVHTNQGNYSADAVLLATGRKPHTSDLGLENTDIKLGQQGEVIVNKHLQTAVKYIYAAGDVKGGLQFTYISLDDYRIIKSHMFGIVFRTTENRGVIPYSVFIDPPLSKVGLTASEAESKGYNFLENKIYVNIIPRHKINNDPRGLFKAVINKDTNGILGATLYDKESEELINLIKLAIDQHIPFTALRDNIYTHPTMTESFNDLFLEPLCSLIISGSYAVDLATVFLYHFSKKGTAHRQFLLITII</sequence>
<dbReference type="SUPFAM" id="SSF51905">
    <property type="entry name" value="FAD/NAD(P)-binding domain"/>
    <property type="match status" value="1"/>
</dbReference>
<evidence type="ECO:0000313" key="7">
    <source>
        <dbReference type="Proteomes" id="UP000255425"/>
    </source>
</evidence>
<evidence type="ECO:0000256" key="2">
    <source>
        <dbReference type="ARBA" id="ARBA00022630"/>
    </source>
</evidence>
<dbReference type="AlphaFoldDB" id="A0A380H9X8"/>
<dbReference type="InterPro" id="IPR036188">
    <property type="entry name" value="FAD/NAD-bd_sf"/>
</dbReference>
<keyword evidence="6" id="KW-0560">Oxidoreductase</keyword>
<dbReference type="InterPro" id="IPR023753">
    <property type="entry name" value="FAD/NAD-binding_dom"/>
</dbReference>
<keyword evidence="2" id="KW-0285">Flavoprotein</keyword>
<dbReference type="Pfam" id="PF02852">
    <property type="entry name" value="Pyr_redox_dim"/>
    <property type="match status" value="1"/>
</dbReference>
<dbReference type="PANTHER" id="PTHR43014">
    <property type="entry name" value="MERCURIC REDUCTASE"/>
    <property type="match status" value="1"/>
</dbReference>
<keyword evidence="3" id="KW-0274">FAD</keyword>
<accession>A0A380H9X8</accession>
<dbReference type="InterPro" id="IPR016156">
    <property type="entry name" value="FAD/NAD-linked_Rdtase_dimer_sf"/>
</dbReference>
<comment type="cofactor">
    <cofactor evidence="1">
        <name>FAD</name>
        <dbReference type="ChEBI" id="CHEBI:57692"/>
    </cofactor>
</comment>
<organism evidence="6 7">
    <name type="scientific">Staphylococcus saccharolyticus</name>
    <dbReference type="NCBI Taxonomy" id="33028"/>
    <lineage>
        <taxon>Bacteria</taxon>
        <taxon>Bacillati</taxon>
        <taxon>Bacillota</taxon>
        <taxon>Bacilli</taxon>
        <taxon>Bacillales</taxon>
        <taxon>Staphylococcaceae</taxon>
        <taxon>Staphylococcus</taxon>
    </lineage>
</organism>
<dbReference type="SUPFAM" id="SSF55424">
    <property type="entry name" value="FAD/NAD-linked reductases, dimerisation (C-terminal) domain"/>
    <property type="match status" value="1"/>
</dbReference>
<dbReference type="PANTHER" id="PTHR43014:SF4">
    <property type="entry name" value="PYRIDINE NUCLEOTIDE-DISULFIDE OXIDOREDUCTASE RCLA-RELATED"/>
    <property type="match status" value="1"/>
</dbReference>
<protein>
    <submittedName>
        <fullName evidence="6">Mercuric reductase-like protein</fullName>
        <ecNumber evidence="6">1.16.1.1</ecNumber>
    </submittedName>
</protein>
<evidence type="ECO:0000313" key="6">
    <source>
        <dbReference type="EMBL" id="SUM74019.1"/>
    </source>
</evidence>
<dbReference type="InterPro" id="IPR004099">
    <property type="entry name" value="Pyr_nucl-diS_OxRdtase_dimer"/>
</dbReference>
<dbReference type="Proteomes" id="UP000255425">
    <property type="component" value="Unassembled WGS sequence"/>
</dbReference>
<dbReference type="Gene3D" id="3.50.50.60">
    <property type="entry name" value="FAD/NAD(P)-binding domain"/>
    <property type="match status" value="2"/>
</dbReference>
<dbReference type="GO" id="GO:0016152">
    <property type="term" value="F:mercury (II) reductase (NADP+) activity"/>
    <property type="evidence" value="ECO:0007669"/>
    <property type="project" value="UniProtKB-EC"/>
</dbReference>
<evidence type="ECO:0000256" key="3">
    <source>
        <dbReference type="ARBA" id="ARBA00022827"/>
    </source>
</evidence>
<feature type="domain" description="Pyridine nucleotide-disulphide oxidoreductase dimerisation" evidence="4">
    <location>
        <begin position="258"/>
        <end position="365"/>
    </location>
</feature>
<evidence type="ECO:0000256" key="1">
    <source>
        <dbReference type="ARBA" id="ARBA00001974"/>
    </source>
</evidence>
<dbReference type="GO" id="GO:0003955">
    <property type="term" value="F:NAD(P)H dehydrogenase (quinone) activity"/>
    <property type="evidence" value="ECO:0007669"/>
    <property type="project" value="TreeGrafter"/>
</dbReference>
<name>A0A380H9X8_9STAP</name>
<dbReference type="EC" id="1.16.1.1" evidence="6"/>
<dbReference type="PRINTS" id="PR00411">
    <property type="entry name" value="PNDRDTASEI"/>
</dbReference>
<dbReference type="Pfam" id="PF07992">
    <property type="entry name" value="Pyr_redox_2"/>
    <property type="match status" value="1"/>
</dbReference>
<dbReference type="EMBL" id="UHDZ01000001">
    <property type="protein sequence ID" value="SUM74019.1"/>
    <property type="molecule type" value="Genomic_DNA"/>
</dbReference>
<proteinExistence type="predicted"/>
<dbReference type="GO" id="GO:0050660">
    <property type="term" value="F:flavin adenine dinucleotide binding"/>
    <property type="evidence" value="ECO:0007669"/>
    <property type="project" value="TreeGrafter"/>
</dbReference>
<feature type="domain" description="FAD/NAD(P)-binding" evidence="5">
    <location>
        <begin position="35"/>
        <end position="231"/>
    </location>
</feature>
<keyword evidence="7" id="KW-1185">Reference proteome</keyword>
<gene>
    <name evidence="6" type="primary">merA_2</name>
    <name evidence="6" type="ORF">NCTC11807_02397</name>
</gene>
<reference evidence="6 7" key="1">
    <citation type="submission" date="2018-06" db="EMBL/GenBank/DDBJ databases">
        <authorList>
            <consortium name="Pathogen Informatics"/>
            <person name="Doyle S."/>
        </authorList>
    </citation>
    <scope>NUCLEOTIDE SEQUENCE [LARGE SCALE GENOMIC DNA]</scope>
    <source>
        <strain evidence="6 7">NCTC11807</strain>
    </source>
</reference>
<evidence type="ECO:0000259" key="5">
    <source>
        <dbReference type="Pfam" id="PF07992"/>
    </source>
</evidence>
<evidence type="ECO:0000259" key="4">
    <source>
        <dbReference type="Pfam" id="PF02852"/>
    </source>
</evidence>
<dbReference type="PRINTS" id="PR00368">
    <property type="entry name" value="FADPNR"/>
</dbReference>